<feature type="region of interest" description="Disordered" evidence="5">
    <location>
        <begin position="288"/>
        <end position="308"/>
    </location>
</feature>
<reference evidence="8" key="1">
    <citation type="journal article" date="2021" name="BMC Genomics">
        <title>Chromosome-level genome assembly and manually-curated proteome of model necrotroph Parastagonospora nodorum Sn15 reveals a genome-wide trove of candidate effector homologs, and redundancy of virulence-related functions within an accessory chromosome.</title>
        <authorList>
            <person name="Bertazzoni S."/>
            <person name="Jones D.A.B."/>
            <person name="Phan H.T."/>
            <person name="Tan K.-C."/>
            <person name="Hane J.K."/>
        </authorList>
    </citation>
    <scope>NUCLEOTIDE SEQUENCE [LARGE SCALE GENOMIC DNA]</scope>
    <source>
        <strain evidence="8">SN15 / ATCC MYA-4574 / FGSC 10173)</strain>
    </source>
</reference>
<keyword evidence="8" id="KW-1185">Reference proteome</keyword>
<name>A0A7U2I359_PHANO</name>
<dbReference type="EMBL" id="CP069029">
    <property type="protein sequence ID" value="QRC97692.1"/>
    <property type="molecule type" value="Genomic_DNA"/>
</dbReference>
<dbReference type="PROSITE" id="PS00463">
    <property type="entry name" value="ZN2_CY6_FUNGAL_1"/>
    <property type="match status" value="1"/>
</dbReference>
<dbReference type="PANTHER" id="PTHR46910:SF3">
    <property type="entry name" value="HALOTOLERANCE PROTEIN 9-RELATED"/>
    <property type="match status" value="1"/>
</dbReference>
<keyword evidence="4" id="KW-0539">Nucleus</keyword>
<dbReference type="GO" id="GO:0008270">
    <property type="term" value="F:zinc ion binding"/>
    <property type="evidence" value="ECO:0007669"/>
    <property type="project" value="InterPro"/>
</dbReference>
<dbReference type="SUPFAM" id="SSF57701">
    <property type="entry name" value="Zn2/Cys6 DNA-binding domain"/>
    <property type="match status" value="1"/>
</dbReference>
<dbReference type="PANTHER" id="PTHR46910">
    <property type="entry name" value="TRANSCRIPTION FACTOR PDR1"/>
    <property type="match status" value="1"/>
</dbReference>
<feature type="domain" description="Zn(2)-C6 fungal-type" evidence="6">
    <location>
        <begin position="34"/>
        <end position="63"/>
    </location>
</feature>
<evidence type="ECO:0000256" key="1">
    <source>
        <dbReference type="ARBA" id="ARBA00004123"/>
    </source>
</evidence>
<dbReference type="Gene3D" id="4.10.240.10">
    <property type="entry name" value="Zn(2)-C6 fungal-type DNA-binding domain"/>
    <property type="match status" value="1"/>
</dbReference>
<evidence type="ECO:0000313" key="8">
    <source>
        <dbReference type="Proteomes" id="UP000663193"/>
    </source>
</evidence>
<dbReference type="AlphaFoldDB" id="A0A7U2I359"/>
<dbReference type="Proteomes" id="UP000663193">
    <property type="component" value="Chromosome 7"/>
</dbReference>
<feature type="compositionally biased region" description="Polar residues" evidence="5">
    <location>
        <begin position="166"/>
        <end position="194"/>
    </location>
</feature>
<evidence type="ECO:0000256" key="3">
    <source>
        <dbReference type="ARBA" id="ARBA00023125"/>
    </source>
</evidence>
<dbReference type="SMART" id="SM00066">
    <property type="entry name" value="GAL4"/>
    <property type="match status" value="1"/>
</dbReference>
<dbReference type="CDD" id="cd00067">
    <property type="entry name" value="GAL4"/>
    <property type="match status" value="1"/>
</dbReference>
<feature type="region of interest" description="Disordered" evidence="5">
    <location>
        <begin position="165"/>
        <end position="194"/>
    </location>
</feature>
<dbReference type="VEuPathDB" id="FungiDB:JI435_085340"/>
<dbReference type="PROSITE" id="PS50048">
    <property type="entry name" value="ZN2_CY6_FUNGAL_2"/>
    <property type="match status" value="1"/>
</dbReference>
<evidence type="ECO:0000256" key="2">
    <source>
        <dbReference type="ARBA" id="ARBA00022723"/>
    </source>
</evidence>
<dbReference type="InterPro" id="IPR050987">
    <property type="entry name" value="AtrR-like"/>
</dbReference>
<dbReference type="InterPro" id="IPR001138">
    <property type="entry name" value="Zn2Cys6_DnaBD"/>
</dbReference>
<evidence type="ECO:0000259" key="6">
    <source>
        <dbReference type="PROSITE" id="PS50048"/>
    </source>
</evidence>
<feature type="region of interest" description="Disordered" evidence="5">
    <location>
        <begin position="229"/>
        <end position="265"/>
    </location>
</feature>
<dbReference type="GO" id="GO:0005634">
    <property type="term" value="C:nucleus"/>
    <property type="evidence" value="ECO:0007669"/>
    <property type="project" value="UniProtKB-SubCell"/>
</dbReference>
<accession>A0A7U2I359</accession>
<comment type="subcellular location">
    <subcellularLocation>
        <location evidence="1">Nucleus</location>
    </subcellularLocation>
</comment>
<protein>
    <recommendedName>
        <fullName evidence="6">Zn(2)-C6 fungal-type domain-containing protein</fullName>
    </recommendedName>
</protein>
<dbReference type="InterPro" id="IPR036864">
    <property type="entry name" value="Zn2-C6_fun-type_DNA-bd_sf"/>
</dbReference>
<keyword evidence="3" id="KW-0238">DNA-binding</keyword>
<evidence type="ECO:0000256" key="5">
    <source>
        <dbReference type="SAM" id="MobiDB-lite"/>
    </source>
</evidence>
<proteinExistence type="predicted"/>
<evidence type="ECO:0000313" key="7">
    <source>
        <dbReference type="EMBL" id="QRC97692.1"/>
    </source>
</evidence>
<dbReference type="Pfam" id="PF00172">
    <property type="entry name" value="Zn_clus"/>
    <property type="match status" value="1"/>
</dbReference>
<sequence>MCPFTTLPAGEGPARFSPTAVKDWQPRRKSVSNACERCRRRKIRCDGETPCATCKRFTLQCVRTQKPREVVALEHREALEGRIHHLEAQLAAHVNAPMHGMESLDQTIMATTPTSFDWQTPPPHLNLDTTIPASFTADDLDLGSFSAGGSLPSISINECEHAPNVASPNSDVPSLGSSIATRASSPTEMTPTSAPAQYASMSHHLSGNKAFASPMEPHTAPSWEFMAQAGSGQLRPRTESSRGHSRRTSATSLSGGSDENAMSPIPEVEDDLLPLAPAPRLPRQGIFAASHAESPTPGSSRSSFTDRSRALVTTPLPSRFEAETLTSEFIQYIESLQYRTYNISSPIFARLCENVYPNPQQPSSGMDMSVSIPMARYHVFLAMAVAMKLRIRDSPESTNALLDTCYELAMQQATNSTFWQEQGGLEATQLLTVFASIRKTAHEDPRPLQHSFSW</sequence>
<organism evidence="7 8">
    <name type="scientific">Phaeosphaeria nodorum (strain SN15 / ATCC MYA-4574 / FGSC 10173)</name>
    <name type="common">Glume blotch fungus</name>
    <name type="synonym">Parastagonospora nodorum</name>
    <dbReference type="NCBI Taxonomy" id="321614"/>
    <lineage>
        <taxon>Eukaryota</taxon>
        <taxon>Fungi</taxon>
        <taxon>Dikarya</taxon>
        <taxon>Ascomycota</taxon>
        <taxon>Pezizomycotina</taxon>
        <taxon>Dothideomycetes</taxon>
        <taxon>Pleosporomycetidae</taxon>
        <taxon>Pleosporales</taxon>
        <taxon>Pleosporineae</taxon>
        <taxon>Phaeosphaeriaceae</taxon>
        <taxon>Parastagonospora</taxon>
    </lineage>
</organism>
<keyword evidence="2" id="KW-0479">Metal-binding</keyword>
<dbReference type="GO" id="GO:0003677">
    <property type="term" value="F:DNA binding"/>
    <property type="evidence" value="ECO:0007669"/>
    <property type="project" value="UniProtKB-KW"/>
</dbReference>
<gene>
    <name evidence="7" type="ORF">JI435_085340</name>
</gene>
<evidence type="ECO:0000256" key="4">
    <source>
        <dbReference type="ARBA" id="ARBA00023242"/>
    </source>
</evidence>
<dbReference type="OrthoDB" id="9986881at2759"/>
<feature type="compositionally biased region" description="Polar residues" evidence="5">
    <location>
        <begin position="248"/>
        <end position="257"/>
    </location>
</feature>
<dbReference type="GO" id="GO:0000981">
    <property type="term" value="F:DNA-binding transcription factor activity, RNA polymerase II-specific"/>
    <property type="evidence" value="ECO:0007669"/>
    <property type="project" value="InterPro"/>
</dbReference>